<evidence type="ECO:0000256" key="6">
    <source>
        <dbReference type="SAM" id="Phobius"/>
    </source>
</evidence>
<feature type="transmembrane region" description="Helical" evidence="6">
    <location>
        <begin position="12"/>
        <end position="29"/>
    </location>
</feature>
<name>A0ABT0PGI6_9GAMM</name>
<reference evidence="7 8" key="1">
    <citation type="submission" date="2022-05" db="EMBL/GenBank/DDBJ databases">
        <authorList>
            <person name="Park J.-S."/>
        </authorList>
    </citation>
    <scope>NUCLEOTIDE SEQUENCE [LARGE SCALE GENOMIC DNA]</scope>
    <source>
        <strain evidence="7 8">2012CJ34-2</strain>
    </source>
</reference>
<dbReference type="NCBIfam" id="NF038013">
    <property type="entry name" value="AceTr_1"/>
    <property type="match status" value="1"/>
</dbReference>
<accession>A0ABT0PGI6</accession>
<evidence type="ECO:0000256" key="3">
    <source>
        <dbReference type="ARBA" id="ARBA00022692"/>
    </source>
</evidence>
<feature type="transmembrane region" description="Helical" evidence="6">
    <location>
        <begin position="65"/>
        <end position="86"/>
    </location>
</feature>
<gene>
    <name evidence="7" type="ORF">M3P05_11080</name>
</gene>
<sequence>MGLAAPAPAEFVGWYLLLWGIFTMFFFIGTLNGPKIGQIVFGSLTTLFFLLAYKDFTGNHAVGIFAGYVGIFCGGSALYEAFALVLNEKLGRTVLPIGEPKPAAVSVRTVTA</sequence>
<comment type="subcellular location">
    <subcellularLocation>
        <location evidence="1">Membrane</location>
        <topology evidence="1">Multi-pass membrane protein</topology>
    </subcellularLocation>
</comment>
<evidence type="ECO:0000256" key="2">
    <source>
        <dbReference type="ARBA" id="ARBA00005587"/>
    </source>
</evidence>
<keyword evidence="4 6" id="KW-1133">Transmembrane helix</keyword>
<dbReference type="PANTHER" id="PTHR30178">
    <property type="entry name" value="INNER MEMBRANE PROTEIN YAAH"/>
    <property type="match status" value="1"/>
</dbReference>
<feature type="transmembrane region" description="Helical" evidence="6">
    <location>
        <begin position="36"/>
        <end position="53"/>
    </location>
</feature>
<evidence type="ECO:0000256" key="1">
    <source>
        <dbReference type="ARBA" id="ARBA00004141"/>
    </source>
</evidence>
<organism evidence="7 8">
    <name type="scientific">Parendozoicomonas callyspongiae</name>
    <dbReference type="NCBI Taxonomy" id="2942213"/>
    <lineage>
        <taxon>Bacteria</taxon>
        <taxon>Pseudomonadati</taxon>
        <taxon>Pseudomonadota</taxon>
        <taxon>Gammaproteobacteria</taxon>
        <taxon>Oceanospirillales</taxon>
        <taxon>Endozoicomonadaceae</taxon>
        <taxon>Parendozoicomonas</taxon>
    </lineage>
</organism>
<evidence type="ECO:0000256" key="4">
    <source>
        <dbReference type="ARBA" id="ARBA00022989"/>
    </source>
</evidence>
<comment type="similarity">
    <text evidence="2">Belongs to the acetate uptake transporter (AceTr) (TC 2.A.96) family.</text>
</comment>
<protein>
    <submittedName>
        <fullName evidence="7">Acetate uptake transporter</fullName>
    </submittedName>
</protein>
<dbReference type="Proteomes" id="UP001203338">
    <property type="component" value="Unassembled WGS sequence"/>
</dbReference>
<keyword evidence="3 6" id="KW-0812">Transmembrane</keyword>
<dbReference type="Pfam" id="PF01184">
    <property type="entry name" value="Gpr1_Fun34_YaaH"/>
    <property type="match status" value="1"/>
</dbReference>
<keyword evidence="8" id="KW-1185">Reference proteome</keyword>
<dbReference type="PANTHER" id="PTHR30178:SF3">
    <property type="entry name" value="SUCCINATE-ACETATE_PROTON SYMPORTER SATP"/>
    <property type="match status" value="1"/>
</dbReference>
<evidence type="ECO:0000313" key="7">
    <source>
        <dbReference type="EMBL" id="MCL6270464.1"/>
    </source>
</evidence>
<comment type="caution">
    <text evidence="7">The sequence shown here is derived from an EMBL/GenBank/DDBJ whole genome shotgun (WGS) entry which is preliminary data.</text>
</comment>
<evidence type="ECO:0000313" key="8">
    <source>
        <dbReference type="Proteomes" id="UP001203338"/>
    </source>
</evidence>
<evidence type="ECO:0000256" key="5">
    <source>
        <dbReference type="ARBA" id="ARBA00023136"/>
    </source>
</evidence>
<dbReference type="EMBL" id="JAMFLX010000013">
    <property type="protein sequence ID" value="MCL6270464.1"/>
    <property type="molecule type" value="Genomic_DNA"/>
</dbReference>
<keyword evidence="5 6" id="KW-0472">Membrane</keyword>
<proteinExistence type="inferred from homology"/>
<dbReference type="InterPro" id="IPR047623">
    <property type="entry name" value="SatP"/>
</dbReference>
<dbReference type="InterPro" id="IPR000791">
    <property type="entry name" value="Gpr1/Fun34/SatP-like"/>
</dbReference>